<dbReference type="AlphaFoldDB" id="A0A5J4P9Z0"/>
<reference evidence="2" key="1">
    <citation type="submission" date="2019-03" db="EMBL/GenBank/DDBJ databases">
        <title>Single cell metagenomics reveals metabolic interactions within the superorganism composed of flagellate Streblomastix strix and complex community of Bacteroidetes bacteria on its surface.</title>
        <authorList>
            <person name="Treitli S.C."/>
            <person name="Kolisko M."/>
            <person name="Husnik F."/>
            <person name="Keeling P."/>
            <person name="Hampl V."/>
        </authorList>
    </citation>
    <scope>NUCLEOTIDE SEQUENCE</scope>
    <source>
        <strain evidence="2">STM</strain>
    </source>
</reference>
<gene>
    <name evidence="2" type="ORF">EZS27_042036</name>
</gene>
<organism evidence="2">
    <name type="scientific">termite gut metagenome</name>
    <dbReference type="NCBI Taxonomy" id="433724"/>
    <lineage>
        <taxon>unclassified sequences</taxon>
        <taxon>metagenomes</taxon>
        <taxon>organismal metagenomes</taxon>
    </lineage>
</organism>
<dbReference type="EMBL" id="SNRY01010011">
    <property type="protein sequence ID" value="KAA6306307.1"/>
    <property type="molecule type" value="Genomic_DNA"/>
</dbReference>
<sequence>MGQEKVEEKSNETTAMPKLPDSLDISDAVVSTDAIGTQTKIAEKIIEQGGH</sequence>
<dbReference type="InterPro" id="IPR051698">
    <property type="entry name" value="Transposase_11-like"/>
</dbReference>
<name>A0A5J4P9Z0_9ZZZZ</name>
<comment type="caution">
    <text evidence="2">The sequence shown here is derived from an EMBL/GenBank/DDBJ whole genome shotgun (WGS) entry which is preliminary data.</text>
</comment>
<feature type="region of interest" description="Disordered" evidence="1">
    <location>
        <begin position="1"/>
        <end position="22"/>
    </location>
</feature>
<accession>A0A5J4P9Z0</accession>
<evidence type="ECO:0000256" key="1">
    <source>
        <dbReference type="SAM" id="MobiDB-lite"/>
    </source>
</evidence>
<dbReference type="PANTHER" id="PTHR30298:SF0">
    <property type="entry name" value="PROTEIN YBFL-RELATED"/>
    <property type="match status" value="1"/>
</dbReference>
<feature type="non-terminal residue" evidence="2">
    <location>
        <position position="51"/>
    </location>
</feature>
<protein>
    <submittedName>
        <fullName evidence="2">Uncharacterized protein</fullName>
    </submittedName>
</protein>
<dbReference type="PANTHER" id="PTHR30298">
    <property type="entry name" value="H REPEAT-ASSOCIATED PREDICTED TRANSPOSASE"/>
    <property type="match status" value="1"/>
</dbReference>
<feature type="compositionally biased region" description="Basic and acidic residues" evidence="1">
    <location>
        <begin position="1"/>
        <end position="11"/>
    </location>
</feature>
<evidence type="ECO:0000313" key="2">
    <source>
        <dbReference type="EMBL" id="KAA6306307.1"/>
    </source>
</evidence>
<proteinExistence type="predicted"/>